<dbReference type="Proteomes" id="UP000314294">
    <property type="component" value="Unassembled WGS sequence"/>
</dbReference>
<evidence type="ECO:0000313" key="1">
    <source>
        <dbReference type="EMBL" id="TNN36264.1"/>
    </source>
</evidence>
<reference evidence="1 2" key="1">
    <citation type="submission" date="2019-03" db="EMBL/GenBank/DDBJ databases">
        <title>First draft genome of Liparis tanakae, snailfish: a comprehensive survey of snailfish specific genes.</title>
        <authorList>
            <person name="Kim W."/>
            <person name="Song I."/>
            <person name="Jeong J.-H."/>
            <person name="Kim D."/>
            <person name="Kim S."/>
            <person name="Ryu S."/>
            <person name="Song J.Y."/>
            <person name="Lee S.K."/>
        </authorList>
    </citation>
    <scope>NUCLEOTIDE SEQUENCE [LARGE SCALE GENOMIC DNA]</scope>
    <source>
        <tissue evidence="1">Muscle</tissue>
    </source>
</reference>
<accession>A0A4Z2F692</accession>
<dbReference type="EMBL" id="SRLO01001639">
    <property type="protein sequence ID" value="TNN36264.1"/>
    <property type="molecule type" value="Genomic_DNA"/>
</dbReference>
<dbReference type="OrthoDB" id="8961109at2759"/>
<proteinExistence type="predicted"/>
<organism evidence="1 2">
    <name type="scientific">Liparis tanakae</name>
    <name type="common">Tanaka's snailfish</name>
    <dbReference type="NCBI Taxonomy" id="230148"/>
    <lineage>
        <taxon>Eukaryota</taxon>
        <taxon>Metazoa</taxon>
        <taxon>Chordata</taxon>
        <taxon>Craniata</taxon>
        <taxon>Vertebrata</taxon>
        <taxon>Euteleostomi</taxon>
        <taxon>Actinopterygii</taxon>
        <taxon>Neopterygii</taxon>
        <taxon>Teleostei</taxon>
        <taxon>Neoteleostei</taxon>
        <taxon>Acanthomorphata</taxon>
        <taxon>Eupercaria</taxon>
        <taxon>Perciformes</taxon>
        <taxon>Cottioidei</taxon>
        <taxon>Cottales</taxon>
        <taxon>Liparidae</taxon>
        <taxon>Liparis</taxon>
    </lineage>
</organism>
<comment type="caution">
    <text evidence="1">The sequence shown here is derived from an EMBL/GenBank/DDBJ whole genome shotgun (WGS) entry which is preliminary data.</text>
</comment>
<evidence type="ECO:0000313" key="2">
    <source>
        <dbReference type="Proteomes" id="UP000314294"/>
    </source>
</evidence>
<gene>
    <name evidence="1" type="ORF">EYF80_053569</name>
</gene>
<name>A0A4Z2F692_9TELE</name>
<sequence length="75" mass="8203">MGCTTSTAVMDGLRTVVERNCSGYICKGAAEPIGPSEAERALSRRESRAMPTPRVLKMQLNTDTHNHPQFGRVDV</sequence>
<protein>
    <submittedName>
        <fullName evidence="1">Uncharacterized protein</fullName>
    </submittedName>
</protein>
<keyword evidence="2" id="KW-1185">Reference proteome</keyword>
<dbReference type="AlphaFoldDB" id="A0A4Z2F692"/>